<evidence type="ECO:0000256" key="1">
    <source>
        <dbReference type="ARBA" id="ARBA00001917"/>
    </source>
</evidence>
<evidence type="ECO:0000256" key="6">
    <source>
        <dbReference type="ARBA" id="ARBA00022643"/>
    </source>
</evidence>
<evidence type="ECO:0000256" key="5">
    <source>
        <dbReference type="ARBA" id="ARBA00022630"/>
    </source>
</evidence>
<evidence type="ECO:0000256" key="7">
    <source>
        <dbReference type="ARBA" id="ARBA00022982"/>
    </source>
</evidence>
<evidence type="ECO:0000313" key="11">
    <source>
        <dbReference type="Proteomes" id="UP000255443"/>
    </source>
</evidence>
<dbReference type="PROSITE" id="PS00201">
    <property type="entry name" value="FLAVODOXIN"/>
    <property type="match status" value="1"/>
</dbReference>
<dbReference type="NCBIfam" id="TIGR01752">
    <property type="entry name" value="flav_long"/>
    <property type="match status" value="1"/>
</dbReference>
<accession>A0A379TLJ5</accession>
<dbReference type="GO" id="GO:0009055">
    <property type="term" value="F:electron transfer activity"/>
    <property type="evidence" value="ECO:0007669"/>
    <property type="project" value="InterPro"/>
</dbReference>
<comment type="function">
    <text evidence="2">Low-potential electron donor to a number of redox enzymes.</text>
</comment>
<keyword evidence="6" id="KW-0288">FMN</keyword>
<evidence type="ECO:0000256" key="3">
    <source>
        <dbReference type="ARBA" id="ARBA00005267"/>
    </source>
</evidence>
<dbReference type="FunFam" id="3.40.50.360:FF:000006">
    <property type="entry name" value="Flavodoxin"/>
    <property type="match status" value="1"/>
</dbReference>
<proteinExistence type="inferred from homology"/>
<dbReference type="Proteomes" id="UP000255443">
    <property type="component" value="Unassembled WGS sequence"/>
</dbReference>
<dbReference type="EMBL" id="UGXC01000003">
    <property type="protein sequence ID" value="SUG51056.1"/>
    <property type="molecule type" value="Genomic_DNA"/>
</dbReference>
<comment type="cofactor">
    <cofactor evidence="1">
        <name>FMN</name>
        <dbReference type="ChEBI" id="CHEBI:58210"/>
    </cofactor>
</comment>
<dbReference type="NCBIfam" id="NF009023">
    <property type="entry name" value="PRK12359.1"/>
    <property type="match status" value="1"/>
</dbReference>
<keyword evidence="7" id="KW-0249">Electron transport</keyword>
<dbReference type="PANTHER" id="PTHR42809">
    <property type="entry name" value="FLAVODOXIN 2"/>
    <property type="match status" value="1"/>
</dbReference>
<dbReference type="Gene3D" id="3.40.50.360">
    <property type="match status" value="1"/>
</dbReference>
<sequence>MNMGLFYGSSTCYTEMAAEKIRDILGPELVTLHNLKDDAPALMEQYDMLILGIPTWDFGEIQEDWEAVWDQLDDLNLEGKIVALYGMGDQLGYGEWFLDALGMLHDKLALKGVKFVGYWPTEGYEFTSNKSVIADGQLFVGLALDETNQYDLSDERIQAWCEQILGEIAEYYGLKPYPLRLPLDGTGFAPFRQCSRDIGCCNIIRRNSRHSASSMLSAASHKC</sequence>
<dbReference type="Pfam" id="PF00258">
    <property type="entry name" value="Flavodoxin_1"/>
    <property type="match status" value="1"/>
</dbReference>
<name>A0A379TLJ5_SALER</name>
<keyword evidence="5" id="KW-0285">Flavoprotein</keyword>
<evidence type="ECO:0000256" key="8">
    <source>
        <dbReference type="ARBA" id="ARBA00040094"/>
    </source>
</evidence>
<feature type="domain" description="Flavodoxin-like" evidence="9">
    <location>
        <begin position="3"/>
        <end position="165"/>
    </location>
</feature>
<dbReference type="SUPFAM" id="SSF52218">
    <property type="entry name" value="Flavoproteins"/>
    <property type="match status" value="1"/>
</dbReference>
<dbReference type="GO" id="GO:0010181">
    <property type="term" value="F:FMN binding"/>
    <property type="evidence" value="ECO:0007669"/>
    <property type="project" value="InterPro"/>
</dbReference>
<evidence type="ECO:0000313" key="10">
    <source>
        <dbReference type="EMBL" id="SUG51056.1"/>
    </source>
</evidence>
<gene>
    <name evidence="10" type="primary">isiB</name>
    <name evidence="10" type="ORF">NCTC7303_03374</name>
</gene>
<evidence type="ECO:0000256" key="2">
    <source>
        <dbReference type="ARBA" id="ARBA00003297"/>
    </source>
</evidence>
<evidence type="ECO:0000256" key="4">
    <source>
        <dbReference type="ARBA" id="ARBA00022448"/>
    </source>
</evidence>
<dbReference type="InterPro" id="IPR008254">
    <property type="entry name" value="Flavodoxin/NO_synth"/>
</dbReference>
<evidence type="ECO:0000259" key="9">
    <source>
        <dbReference type="PROSITE" id="PS50902"/>
    </source>
</evidence>
<reference evidence="10 11" key="1">
    <citation type="submission" date="2018-06" db="EMBL/GenBank/DDBJ databases">
        <authorList>
            <consortium name="Pathogen Informatics"/>
            <person name="Doyle S."/>
        </authorList>
    </citation>
    <scope>NUCLEOTIDE SEQUENCE [LARGE SCALE GENOMIC DNA]</scope>
    <source>
        <strain evidence="10 11">NCTC7303</strain>
    </source>
</reference>
<dbReference type="InterPro" id="IPR010086">
    <property type="entry name" value="Flavodoxin_lc"/>
</dbReference>
<dbReference type="InterPro" id="IPR050619">
    <property type="entry name" value="Flavodoxin"/>
</dbReference>
<dbReference type="InterPro" id="IPR001226">
    <property type="entry name" value="Flavodoxin_CS"/>
</dbReference>
<dbReference type="AlphaFoldDB" id="A0A379TLJ5"/>
<keyword evidence="4" id="KW-0813">Transport</keyword>
<organism evidence="10 11">
    <name type="scientific">Salmonella enterica subsp. arizonae</name>
    <dbReference type="NCBI Taxonomy" id="59203"/>
    <lineage>
        <taxon>Bacteria</taxon>
        <taxon>Pseudomonadati</taxon>
        <taxon>Pseudomonadota</taxon>
        <taxon>Gammaproteobacteria</taxon>
        <taxon>Enterobacterales</taxon>
        <taxon>Enterobacteriaceae</taxon>
        <taxon>Salmonella</taxon>
    </lineage>
</organism>
<dbReference type="PROSITE" id="PS50902">
    <property type="entry name" value="FLAVODOXIN_LIKE"/>
    <property type="match status" value="1"/>
</dbReference>
<dbReference type="PANTHER" id="PTHR42809:SF3">
    <property type="entry name" value="FLAVODOXIN 2"/>
    <property type="match status" value="1"/>
</dbReference>
<protein>
    <recommendedName>
        <fullName evidence="8">Flavodoxin 2</fullName>
    </recommendedName>
</protein>
<dbReference type="InterPro" id="IPR029039">
    <property type="entry name" value="Flavoprotein-like_sf"/>
</dbReference>
<comment type="similarity">
    <text evidence="3">Belongs to the flavodoxin family.</text>
</comment>